<dbReference type="InterPro" id="IPR031571">
    <property type="entry name" value="RcpC_dom"/>
</dbReference>
<dbReference type="InterPro" id="IPR013974">
    <property type="entry name" value="SAF"/>
</dbReference>
<proteinExistence type="predicted"/>
<sequence>MKLKKRVLVIAVLLALITVALLYNYISGIEEPPPPEIKTAAVVTAINTIPENTRITEEMLQVTNIPEDALHPDAVKEAAEIVGFITKSEIITGEQVLKSRIAFDQEGTELAYLIPENMRALTLAIGEVSGVAGYITVGDKVDILATYTEPGINPTPLTITQFQNIEIIKKGINPQNSPEALAANGGLTSSLTLLVTPEQAEVLVFASQFGSLNMTLRNPLDGETVNLTQFGMDNFAEWRSR</sequence>
<dbReference type="EMBL" id="FNDZ01000008">
    <property type="protein sequence ID" value="SDJ13910.1"/>
    <property type="molecule type" value="Genomic_DNA"/>
</dbReference>
<dbReference type="AlphaFoldDB" id="A0A1G8RC18"/>
<dbReference type="RefSeq" id="WP_031577273.1">
    <property type="nucleotide sequence ID" value="NZ_FNDZ01000008.1"/>
</dbReference>
<dbReference type="Proteomes" id="UP000183255">
    <property type="component" value="Unassembled WGS sequence"/>
</dbReference>
<feature type="domain" description="SAF" evidence="1">
    <location>
        <begin position="40"/>
        <end position="102"/>
    </location>
</feature>
<evidence type="ECO:0000313" key="3">
    <source>
        <dbReference type="Proteomes" id="UP000183255"/>
    </source>
</evidence>
<dbReference type="CDD" id="cd11614">
    <property type="entry name" value="SAF_CpaB_FlgA_like"/>
    <property type="match status" value="1"/>
</dbReference>
<evidence type="ECO:0000259" key="1">
    <source>
        <dbReference type="SMART" id="SM00858"/>
    </source>
</evidence>
<name>A0A1G8RC18_9CLOT</name>
<reference evidence="2 3" key="1">
    <citation type="submission" date="2016-10" db="EMBL/GenBank/DDBJ databases">
        <authorList>
            <person name="de Groot N.N."/>
        </authorList>
    </citation>
    <scope>NUCLEOTIDE SEQUENCE [LARGE SCALE GENOMIC DNA]</scope>
    <source>
        <strain evidence="2 3">CGMCC 1.5058</strain>
    </source>
</reference>
<dbReference type="Pfam" id="PF16976">
    <property type="entry name" value="RcpC"/>
    <property type="match status" value="1"/>
</dbReference>
<dbReference type="InterPro" id="IPR017592">
    <property type="entry name" value="Pilus_assmbl_Flp-typ_CpaB"/>
</dbReference>
<protein>
    <submittedName>
        <fullName evidence="2">Pilus assembly protein CpaB</fullName>
    </submittedName>
</protein>
<gene>
    <name evidence="2" type="ORF">SAMN05421804_10837</name>
</gene>
<evidence type="ECO:0000313" key="2">
    <source>
        <dbReference type="EMBL" id="SDJ13910.1"/>
    </source>
</evidence>
<organism evidence="2 3">
    <name type="scientific">Proteiniclasticum ruminis</name>
    <dbReference type="NCBI Taxonomy" id="398199"/>
    <lineage>
        <taxon>Bacteria</taxon>
        <taxon>Bacillati</taxon>
        <taxon>Bacillota</taxon>
        <taxon>Clostridia</taxon>
        <taxon>Eubacteriales</taxon>
        <taxon>Clostridiaceae</taxon>
        <taxon>Proteiniclasticum</taxon>
    </lineage>
</organism>
<dbReference type="SMART" id="SM00858">
    <property type="entry name" value="SAF"/>
    <property type="match status" value="1"/>
</dbReference>
<dbReference type="Gene3D" id="3.90.1210.10">
    <property type="entry name" value="Antifreeze-like/N-acetylneuraminic acid synthase C-terminal domain"/>
    <property type="match status" value="1"/>
</dbReference>
<accession>A0A1G8RC18</accession>
<dbReference type="Pfam" id="PF08666">
    <property type="entry name" value="SAF"/>
    <property type="match status" value="1"/>
</dbReference>
<dbReference type="NCBIfam" id="TIGR03177">
    <property type="entry name" value="pilus_cpaB"/>
    <property type="match status" value="1"/>
</dbReference>